<organism evidence="2 3">
    <name type="scientific">Campylobacter helveticus</name>
    <dbReference type="NCBI Taxonomy" id="28898"/>
    <lineage>
        <taxon>Bacteria</taxon>
        <taxon>Pseudomonadati</taxon>
        <taxon>Campylobacterota</taxon>
        <taxon>Epsilonproteobacteria</taxon>
        <taxon>Campylobacterales</taxon>
        <taxon>Campylobacteraceae</taxon>
        <taxon>Campylobacter</taxon>
    </lineage>
</organism>
<dbReference type="Proteomes" id="UP000306813">
    <property type="component" value="Unassembled WGS sequence"/>
</dbReference>
<evidence type="ECO:0000313" key="3">
    <source>
        <dbReference type="Proteomes" id="UP000306813"/>
    </source>
</evidence>
<keyword evidence="1" id="KW-1133">Transmembrane helix</keyword>
<dbReference type="AlphaFoldDB" id="A0AAX2UGT1"/>
<name>A0AAX2UGT1_9BACT</name>
<proteinExistence type="predicted"/>
<sequence length="67" mass="8068">MLRKNLKLKILMGIAVIAAVIDLYLIVYFDSKKDFEMTLASILAIFPLFFFIIEMWNRFERKEEYDK</sequence>
<feature type="transmembrane region" description="Helical" evidence="1">
    <location>
        <begin position="12"/>
        <end position="29"/>
    </location>
</feature>
<dbReference type="EMBL" id="VDBS01000064">
    <property type="protein sequence ID" value="TNB55918.1"/>
    <property type="molecule type" value="Genomic_DNA"/>
</dbReference>
<accession>A0AAX2UGT1</accession>
<gene>
    <name evidence="2" type="ORF">FDW42_08365</name>
</gene>
<protein>
    <submittedName>
        <fullName evidence="2">Uncharacterized protein</fullName>
    </submittedName>
</protein>
<keyword evidence="1" id="KW-0812">Transmembrane</keyword>
<reference evidence="2 3" key="1">
    <citation type="submission" date="2019-05" db="EMBL/GenBank/DDBJ databases">
        <title>Draft genomes of eight strains of Campylobacter helveticus isolated from cats and a dog in New Zealand.</title>
        <authorList>
            <person name="Bojanic K."/>
            <person name="Midwinter A.C."/>
            <person name="Biggs P.J."/>
            <person name="Acke E."/>
            <person name="Cornelius A.J."/>
            <person name="Marshall J.C."/>
        </authorList>
    </citation>
    <scope>NUCLEOTIDE SEQUENCE [LARGE SCALE GENOMIC DNA]</scope>
    <source>
        <strain evidence="2 3">ACP123b</strain>
    </source>
</reference>
<comment type="caution">
    <text evidence="2">The sequence shown here is derived from an EMBL/GenBank/DDBJ whole genome shotgun (WGS) entry which is preliminary data.</text>
</comment>
<keyword evidence="1" id="KW-0472">Membrane</keyword>
<dbReference type="RefSeq" id="WP_082199868.1">
    <property type="nucleotide sequence ID" value="NZ_CAUWMG010000051.1"/>
</dbReference>
<evidence type="ECO:0000313" key="2">
    <source>
        <dbReference type="EMBL" id="TNB55918.1"/>
    </source>
</evidence>
<evidence type="ECO:0000256" key="1">
    <source>
        <dbReference type="SAM" id="Phobius"/>
    </source>
</evidence>
<feature type="transmembrane region" description="Helical" evidence="1">
    <location>
        <begin position="35"/>
        <end position="53"/>
    </location>
</feature>